<dbReference type="GO" id="GO:0006493">
    <property type="term" value="P:protein O-linked glycosylation"/>
    <property type="evidence" value="ECO:0007669"/>
    <property type="project" value="TreeGrafter"/>
</dbReference>
<sequence>MLSALSIKRPRILVILVPINLILIICLLGYINEVSVESYLRPVSVKSLTSKFDFSYLSNKTSANVDTFKQYGYQIKPKNVKFQYLNSKNKDGEPKQVLDMNTDTYEKVVQKEINEPKDYDIESIRPPENIDTYARANATIVALVRNTEITKIGRTIKRFESSFNSKFNYPYTFINDQPFSDRFKKRMAKFTKAKINFVTIPAELWDKPSSIDGERETAAMDVMKDHNIAYAKMGSYHNMCRFYLGNFYNVPELTKYKYYWRIEPDVDFYTDIKYDVFKYLEGTGKIYGFTINLYDIDESVATLWPETLRYLNSGDNYKYIDPNGAFQWLLENKQNPKKNVVTGGYSTCHFWSNFEIGDMDFFRGEAYNNWFKFLDSTGKFYYERWGDAPVHSMGLALFADRDKIHWFRDIGYNHDPYHNCPNSPNTQGCKTASFSRWNHLKDQNCMGTWIDQAMDDPDKIY</sequence>
<name>A0A1E4RQ28_9ASCO</name>
<keyword evidence="5" id="KW-0735">Signal-anchor</keyword>
<gene>
    <name evidence="8" type="ORF">HYPBUDRAFT_101901</name>
</gene>
<dbReference type="SUPFAM" id="SSF53448">
    <property type="entry name" value="Nucleotide-diphospho-sugar transferases"/>
    <property type="match status" value="1"/>
</dbReference>
<dbReference type="Gene3D" id="3.90.550.10">
    <property type="entry name" value="Spore Coat Polysaccharide Biosynthesis Protein SpsA, Chain A"/>
    <property type="match status" value="1"/>
</dbReference>
<keyword evidence="7" id="KW-0472">Membrane</keyword>
<dbReference type="GO" id="GO:0000026">
    <property type="term" value="F:alpha-1,2-mannosyltransferase activity"/>
    <property type="evidence" value="ECO:0007669"/>
    <property type="project" value="TreeGrafter"/>
</dbReference>
<dbReference type="InterPro" id="IPR029044">
    <property type="entry name" value="Nucleotide-diphossugar_trans"/>
</dbReference>
<dbReference type="PANTHER" id="PTHR31121:SF7">
    <property type="entry name" value="MANNOSYLTRANSFERASE KTR4-RELATED"/>
    <property type="match status" value="1"/>
</dbReference>
<evidence type="ECO:0000313" key="8">
    <source>
        <dbReference type="EMBL" id="ODV69379.1"/>
    </source>
</evidence>
<dbReference type="GO" id="GO:0006487">
    <property type="term" value="P:protein N-linked glycosylation"/>
    <property type="evidence" value="ECO:0007669"/>
    <property type="project" value="TreeGrafter"/>
</dbReference>
<keyword evidence="3" id="KW-0328">Glycosyltransferase</keyword>
<proteinExistence type="inferred from homology"/>
<evidence type="ECO:0000256" key="1">
    <source>
        <dbReference type="ARBA" id="ARBA00004606"/>
    </source>
</evidence>
<keyword evidence="9" id="KW-1185">Reference proteome</keyword>
<dbReference type="STRING" id="984485.A0A1E4RQ28"/>
<dbReference type="GO" id="GO:0005794">
    <property type="term" value="C:Golgi apparatus"/>
    <property type="evidence" value="ECO:0007669"/>
    <property type="project" value="TreeGrafter"/>
</dbReference>
<evidence type="ECO:0000256" key="5">
    <source>
        <dbReference type="ARBA" id="ARBA00022968"/>
    </source>
</evidence>
<reference evidence="9" key="1">
    <citation type="submission" date="2016-05" db="EMBL/GenBank/DDBJ databases">
        <title>Comparative genomics of biotechnologically important yeasts.</title>
        <authorList>
            <consortium name="DOE Joint Genome Institute"/>
            <person name="Riley R."/>
            <person name="Haridas S."/>
            <person name="Wolfe K.H."/>
            <person name="Lopes M.R."/>
            <person name="Hittinger C.T."/>
            <person name="Goker M."/>
            <person name="Salamov A."/>
            <person name="Wisecaver J."/>
            <person name="Long T.M."/>
            <person name="Aerts A.L."/>
            <person name="Barry K."/>
            <person name="Choi C."/>
            <person name="Clum A."/>
            <person name="Coughlan A.Y."/>
            <person name="Deshpande S."/>
            <person name="Douglass A.P."/>
            <person name="Hanson S.J."/>
            <person name="Klenk H.-P."/>
            <person name="Labutti K."/>
            <person name="Lapidus A."/>
            <person name="Lindquist E."/>
            <person name="Lipzen A."/>
            <person name="Meier-Kolthoff J.P."/>
            <person name="Ohm R.A."/>
            <person name="Otillar R.P."/>
            <person name="Pangilinan J."/>
            <person name="Peng Y."/>
            <person name="Rokas A."/>
            <person name="Rosa C.A."/>
            <person name="Scheuner C."/>
            <person name="Sibirny A.A."/>
            <person name="Slot J.C."/>
            <person name="Stielow J.B."/>
            <person name="Sun H."/>
            <person name="Kurtzman C.P."/>
            <person name="Blackwell M."/>
            <person name="Grigoriev I.V."/>
            <person name="Jeffries T.W."/>
        </authorList>
    </citation>
    <scope>NUCLEOTIDE SEQUENCE [LARGE SCALE GENOMIC DNA]</scope>
    <source>
        <strain evidence="9">NRRL Y-1933</strain>
    </source>
</reference>
<comment type="similarity">
    <text evidence="2">Belongs to the glycosyltransferase 15 family.</text>
</comment>
<protein>
    <submittedName>
        <fullName evidence="8">Glycosyl transferase</fullName>
    </submittedName>
</protein>
<dbReference type="RefSeq" id="XP_020078446.1">
    <property type="nucleotide sequence ID" value="XM_020218159.1"/>
</dbReference>
<evidence type="ECO:0000256" key="7">
    <source>
        <dbReference type="SAM" id="Phobius"/>
    </source>
</evidence>
<dbReference type="PIRSF" id="PIRSF018153">
    <property type="entry name" value="Glyco_trans_15"/>
    <property type="match status" value="1"/>
</dbReference>
<evidence type="ECO:0000256" key="2">
    <source>
        <dbReference type="ARBA" id="ARBA00007677"/>
    </source>
</evidence>
<dbReference type="FunFam" id="3.90.550.10:FF:000051">
    <property type="entry name" value="Alpha-1,2-mannosyltransferase (Ktr4)"/>
    <property type="match status" value="1"/>
</dbReference>
<dbReference type="OrthoDB" id="439943at2759"/>
<dbReference type="Proteomes" id="UP000095085">
    <property type="component" value="Unassembled WGS sequence"/>
</dbReference>
<keyword evidence="7" id="KW-1133">Transmembrane helix</keyword>
<organism evidence="8 9">
    <name type="scientific">Hyphopichia burtonii NRRL Y-1933</name>
    <dbReference type="NCBI Taxonomy" id="984485"/>
    <lineage>
        <taxon>Eukaryota</taxon>
        <taxon>Fungi</taxon>
        <taxon>Dikarya</taxon>
        <taxon>Ascomycota</taxon>
        <taxon>Saccharomycotina</taxon>
        <taxon>Pichiomycetes</taxon>
        <taxon>Debaryomycetaceae</taxon>
        <taxon>Hyphopichia</taxon>
    </lineage>
</organism>
<keyword evidence="7" id="KW-0812">Transmembrane</keyword>
<keyword evidence="4 8" id="KW-0808">Transferase</keyword>
<dbReference type="AlphaFoldDB" id="A0A1E4RQ28"/>
<evidence type="ECO:0000256" key="4">
    <source>
        <dbReference type="ARBA" id="ARBA00022679"/>
    </source>
</evidence>
<dbReference type="GO" id="GO:0016020">
    <property type="term" value="C:membrane"/>
    <property type="evidence" value="ECO:0007669"/>
    <property type="project" value="UniProtKB-SubCell"/>
</dbReference>
<dbReference type="GeneID" id="30992709"/>
<dbReference type="PANTHER" id="PTHR31121">
    <property type="entry name" value="ALPHA-1,2 MANNOSYLTRANSFERASE KTR1"/>
    <property type="match status" value="1"/>
</dbReference>
<dbReference type="InterPro" id="IPR002685">
    <property type="entry name" value="Glyco_trans_15"/>
</dbReference>
<accession>A0A1E4RQ28</accession>
<dbReference type="EMBL" id="KV454538">
    <property type="protein sequence ID" value="ODV69379.1"/>
    <property type="molecule type" value="Genomic_DNA"/>
</dbReference>
<evidence type="ECO:0000256" key="3">
    <source>
        <dbReference type="ARBA" id="ARBA00022676"/>
    </source>
</evidence>
<comment type="subcellular location">
    <subcellularLocation>
        <location evidence="1">Membrane</location>
        <topology evidence="1">Single-pass type II membrane protein</topology>
    </subcellularLocation>
</comment>
<dbReference type="GO" id="GO:0000032">
    <property type="term" value="P:cell wall mannoprotein biosynthetic process"/>
    <property type="evidence" value="ECO:0007669"/>
    <property type="project" value="TreeGrafter"/>
</dbReference>
<evidence type="ECO:0000313" key="9">
    <source>
        <dbReference type="Proteomes" id="UP000095085"/>
    </source>
</evidence>
<feature type="transmembrane region" description="Helical" evidence="7">
    <location>
        <begin position="12"/>
        <end position="31"/>
    </location>
</feature>
<dbReference type="Pfam" id="PF01793">
    <property type="entry name" value="Glyco_transf_15"/>
    <property type="match status" value="1"/>
</dbReference>
<evidence type="ECO:0000256" key="6">
    <source>
        <dbReference type="PIRSR" id="PIRSR018153-1"/>
    </source>
</evidence>
<feature type="active site" description="Nucleophile" evidence="6">
    <location>
        <position position="355"/>
    </location>
</feature>